<evidence type="ECO:0000313" key="1">
    <source>
        <dbReference type="EMBL" id="GAA1557159.1"/>
    </source>
</evidence>
<name>A0ABN2CG97_9ACTN</name>
<evidence type="ECO:0008006" key="3">
    <source>
        <dbReference type="Google" id="ProtNLM"/>
    </source>
</evidence>
<protein>
    <recommendedName>
        <fullName evidence="3">Fibronectin type-III domain-containing protein</fullName>
    </recommendedName>
</protein>
<evidence type="ECO:0000313" key="2">
    <source>
        <dbReference type="Proteomes" id="UP001500393"/>
    </source>
</evidence>
<dbReference type="EMBL" id="BAAAOS010000007">
    <property type="protein sequence ID" value="GAA1557159.1"/>
    <property type="molecule type" value="Genomic_DNA"/>
</dbReference>
<accession>A0ABN2CG97</accession>
<comment type="caution">
    <text evidence="1">The sequence shown here is derived from an EMBL/GenBank/DDBJ whole genome shotgun (WGS) entry which is preliminary data.</text>
</comment>
<dbReference type="Proteomes" id="UP001500393">
    <property type="component" value="Unassembled WGS sequence"/>
</dbReference>
<organism evidence="1 2">
    <name type="scientific">Kribbella sancticallisti</name>
    <dbReference type="NCBI Taxonomy" id="460087"/>
    <lineage>
        <taxon>Bacteria</taxon>
        <taxon>Bacillati</taxon>
        <taxon>Actinomycetota</taxon>
        <taxon>Actinomycetes</taxon>
        <taxon>Propionibacteriales</taxon>
        <taxon>Kribbellaceae</taxon>
        <taxon>Kribbella</taxon>
    </lineage>
</organism>
<reference evidence="1 2" key="1">
    <citation type="journal article" date="2019" name="Int. J. Syst. Evol. Microbiol.">
        <title>The Global Catalogue of Microorganisms (GCM) 10K type strain sequencing project: providing services to taxonomists for standard genome sequencing and annotation.</title>
        <authorList>
            <consortium name="The Broad Institute Genomics Platform"/>
            <consortium name="The Broad Institute Genome Sequencing Center for Infectious Disease"/>
            <person name="Wu L."/>
            <person name="Ma J."/>
        </authorList>
    </citation>
    <scope>NUCLEOTIDE SEQUENCE [LARGE SCALE GENOMIC DNA]</scope>
    <source>
        <strain evidence="1 2">JCM 14969</strain>
    </source>
</reference>
<keyword evidence="2" id="KW-1185">Reference proteome</keyword>
<gene>
    <name evidence="1" type="ORF">GCM10009789_08130</name>
</gene>
<proteinExistence type="predicted"/>
<sequence length="231" mass="24208">MTPVVAGVNTFSFYILDNYLDGRSYGRPVTVYAARRASVSAPAVPYGGRGTAKVVVQDARKANVWTASPAGITVYLQRQTVGTTRWVTLGSAKTVTGGIASIPFISATNGAFRAVLASSVPAETLISPAIGAVSSAVVSWRLAPRTAIRGRAVTYEVAAVPYDVGALAQLQVRKAGATKWTTVKSVAVPTTRIARFAYAFPSAGSWSVRVYRPATKQHAMGLSMAVAVAVK</sequence>